<protein>
    <submittedName>
        <fullName evidence="1">Uncharacterized protein</fullName>
    </submittedName>
</protein>
<organism evidence="1 2">
    <name type="scientific">Datura stramonium</name>
    <name type="common">Jimsonweed</name>
    <name type="synonym">Common thornapple</name>
    <dbReference type="NCBI Taxonomy" id="4076"/>
    <lineage>
        <taxon>Eukaryota</taxon>
        <taxon>Viridiplantae</taxon>
        <taxon>Streptophyta</taxon>
        <taxon>Embryophyta</taxon>
        <taxon>Tracheophyta</taxon>
        <taxon>Spermatophyta</taxon>
        <taxon>Magnoliopsida</taxon>
        <taxon>eudicotyledons</taxon>
        <taxon>Gunneridae</taxon>
        <taxon>Pentapetalae</taxon>
        <taxon>asterids</taxon>
        <taxon>lamiids</taxon>
        <taxon>Solanales</taxon>
        <taxon>Solanaceae</taxon>
        <taxon>Solanoideae</taxon>
        <taxon>Datureae</taxon>
        <taxon>Datura</taxon>
    </lineage>
</organism>
<feature type="non-terminal residue" evidence="1">
    <location>
        <position position="57"/>
    </location>
</feature>
<gene>
    <name evidence="1" type="ORF">HAX54_023517</name>
</gene>
<accession>A0ABS8UYE7</accession>
<reference evidence="1 2" key="1">
    <citation type="journal article" date="2021" name="BMC Genomics">
        <title>Datura genome reveals duplications of psychoactive alkaloid biosynthetic genes and high mutation rate following tissue culture.</title>
        <authorList>
            <person name="Rajewski A."/>
            <person name="Carter-House D."/>
            <person name="Stajich J."/>
            <person name="Litt A."/>
        </authorList>
    </citation>
    <scope>NUCLEOTIDE SEQUENCE [LARGE SCALE GENOMIC DNA]</scope>
    <source>
        <strain evidence="1">AR-01</strain>
    </source>
</reference>
<name>A0ABS8UYE7_DATST</name>
<evidence type="ECO:0000313" key="2">
    <source>
        <dbReference type="Proteomes" id="UP000823775"/>
    </source>
</evidence>
<evidence type="ECO:0000313" key="1">
    <source>
        <dbReference type="EMBL" id="MCD9639160.1"/>
    </source>
</evidence>
<dbReference type="EMBL" id="JACEIK010002854">
    <property type="protein sequence ID" value="MCD9639160.1"/>
    <property type="molecule type" value="Genomic_DNA"/>
</dbReference>
<dbReference type="Proteomes" id="UP000823775">
    <property type="component" value="Unassembled WGS sequence"/>
</dbReference>
<sequence>MTKVLWVEVVPLAEEAQLANTTRRVDATQLATTFAEKIDYTPHSHRPNVVRDVLFKG</sequence>
<keyword evidence="2" id="KW-1185">Reference proteome</keyword>
<comment type="caution">
    <text evidence="1">The sequence shown here is derived from an EMBL/GenBank/DDBJ whole genome shotgun (WGS) entry which is preliminary data.</text>
</comment>
<proteinExistence type="predicted"/>